<protein>
    <recommendedName>
        <fullName evidence="4">Isoaspartyl peptidase</fullName>
    </recommendedName>
</protein>
<dbReference type="Gene3D" id="3.60.20.30">
    <property type="entry name" value="(Glycosyl)asparaginase"/>
    <property type="match status" value="1"/>
</dbReference>
<dbReference type="CDD" id="cd04701">
    <property type="entry name" value="Asparaginase_2"/>
    <property type="match status" value="1"/>
</dbReference>
<dbReference type="Pfam" id="PF01112">
    <property type="entry name" value="Asparaginase_2"/>
    <property type="match status" value="1"/>
</dbReference>
<accession>A0A0P0CTM7</accession>
<dbReference type="InterPro" id="IPR000246">
    <property type="entry name" value="Peptidase_T2"/>
</dbReference>
<dbReference type="SUPFAM" id="SSF56235">
    <property type="entry name" value="N-terminal nucleophile aminohydrolases (Ntn hydrolases)"/>
    <property type="match status" value="1"/>
</dbReference>
<evidence type="ECO:0000256" key="3">
    <source>
        <dbReference type="ARBA" id="ARBA00022813"/>
    </source>
</evidence>
<evidence type="ECO:0000256" key="5">
    <source>
        <dbReference type="PIRSR" id="PIRSR600246-1"/>
    </source>
</evidence>
<evidence type="ECO:0000256" key="4">
    <source>
        <dbReference type="ARBA" id="ARBA00069124"/>
    </source>
</evidence>
<keyword evidence="9" id="KW-1185">Reference proteome</keyword>
<name>A0A0P0CTM7_9BACT</name>
<dbReference type="PANTHER" id="PTHR10188">
    <property type="entry name" value="L-ASPARAGINASE"/>
    <property type="match status" value="1"/>
</dbReference>
<evidence type="ECO:0000256" key="2">
    <source>
        <dbReference type="ARBA" id="ARBA00022801"/>
    </source>
</evidence>
<feature type="binding site" evidence="6">
    <location>
        <begin position="196"/>
        <end position="199"/>
    </location>
    <ligand>
        <name>substrate</name>
    </ligand>
</feature>
<dbReference type="RefSeq" id="WP_062544506.1">
    <property type="nucleotide sequence ID" value="NZ_CP012643.1"/>
</dbReference>
<dbReference type="STRING" id="512763.DC20_14570"/>
<dbReference type="GO" id="GO:0016811">
    <property type="term" value="F:hydrolase activity, acting on carbon-nitrogen (but not peptide) bonds, in linear amides"/>
    <property type="evidence" value="ECO:0007669"/>
    <property type="project" value="UniProtKB-ARBA"/>
</dbReference>
<evidence type="ECO:0000256" key="6">
    <source>
        <dbReference type="PIRSR" id="PIRSR600246-2"/>
    </source>
</evidence>
<evidence type="ECO:0000313" key="9">
    <source>
        <dbReference type="Proteomes" id="UP000061382"/>
    </source>
</evidence>
<reference evidence="8 9" key="1">
    <citation type="submission" date="2015-08" db="EMBL/GenBank/DDBJ databases">
        <title>Complete genome sequence of Rufibacter tibetensis strain 1351t, a radiation-resistant bacterium from tibet plateau.</title>
        <authorList>
            <person name="Dai J."/>
        </authorList>
    </citation>
    <scope>NUCLEOTIDE SEQUENCE [LARGE SCALE GENOMIC DNA]</scope>
    <source>
        <strain evidence="8 9">1351</strain>
    </source>
</reference>
<dbReference type="KEGG" id="rti:DC20_14570"/>
<dbReference type="Proteomes" id="UP000061382">
    <property type="component" value="Chromosome"/>
</dbReference>
<evidence type="ECO:0000313" key="8">
    <source>
        <dbReference type="EMBL" id="ALI99973.1"/>
    </source>
</evidence>
<keyword evidence="1" id="KW-0645">Protease</keyword>
<feature type="site" description="Cleavage; by autolysis" evidence="7">
    <location>
        <begin position="167"/>
        <end position="168"/>
    </location>
</feature>
<evidence type="ECO:0000256" key="7">
    <source>
        <dbReference type="PIRSR" id="PIRSR600246-3"/>
    </source>
</evidence>
<feature type="active site" description="Nucleophile" evidence="5">
    <location>
        <position position="168"/>
    </location>
</feature>
<proteinExistence type="predicted"/>
<dbReference type="GO" id="GO:0008233">
    <property type="term" value="F:peptidase activity"/>
    <property type="evidence" value="ECO:0007669"/>
    <property type="project" value="UniProtKB-KW"/>
</dbReference>
<dbReference type="GO" id="GO:0006508">
    <property type="term" value="P:proteolysis"/>
    <property type="evidence" value="ECO:0007669"/>
    <property type="project" value="UniProtKB-KW"/>
</dbReference>
<evidence type="ECO:0000256" key="1">
    <source>
        <dbReference type="ARBA" id="ARBA00022670"/>
    </source>
</evidence>
<sequence length="311" mass="33642">MEKKWVIAIHGGAENQSREELSETKQAAYEQGLENALMAGWRILKEGGSALDAVEAAVNSMENNPLFNAGKGASLTSAHTAEFDASIMDGKTMKGGSVAGVKHVKNPVTLARTVMEKSKHVMLVGSGAEDFAREHKMTLKPDDYFITEEKEKSWKEAQKEESVTGHDTVGAVALDMDGNLAAATSTGGLVNQLPGRVGDSPIIGSGVYANNEVVAVSCTGDGEGIMLSNVAHEVYALMKYKGLPLKEASAEAMTTYRDLIEGDRNFIAIDPNGNVEFSFETNLMFRACKKNNDPTYLAIWKDDDGNWEREE</sequence>
<dbReference type="FunFam" id="3.60.20.30:FF:000001">
    <property type="entry name" value="Isoaspartyl peptidase/L-asparaginase"/>
    <property type="match status" value="1"/>
</dbReference>
<organism evidence="8 9">
    <name type="scientific">Rufibacter tibetensis</name>
    <dbReference type="NCBI Taxonomy" id="512763"/>
    <lineage>
        <taxon>Bacteria</taxon>
        <taxon>Pseudomonadati</taxon>
        <taxon>Bacteroidota</taxon>
        <taxon>Cytophagia</taxon>
        <taxon>Cytophagales</taxon>
        <taxon>Hymenobacteraceae</taxon>
        <taxon>Rufibacter</taxon>
    </lineage>
</organism>
<dbReference type="OrthoDB" id="9780217at2"/>
<keyword evidence="2" id="KW-0378">Hydrolase</keyword>
<dbReference type="EMBL" id="CP012643">
    <property type="protein sequence ID" value="ALI99973.1"/>
    <property type="molecule type" value="Genomic_DNA"/>
</dbReference>
<feature type="binding site" evidence="6">
    <location>
        <begin position="219"/>
        <end position="222"/>
    </location>
    <ligand>
        <name>substrate</name>
    </ligand>
</feature>
<dbReference type="PATRIC" id="fig|512763.3.peg.3204"/>
<dbReference type="AlphaFoldDB" id="A0A0P0CTM7"/>
<dbReference type="PANTHER" id="PTHR10188:SF6">
    <property type="entry name" value="N(4)-(BETA-N-ACETYLGLUCOSAMINYL)-L-ASPARAGINASE"/>
    <property type="match status" value="1"/>
</dbReference>
<gene>
    <name evidence="8" type="ORF">DC20_14570</name>
</gene>
<keyword evidence="3" id="KW-0068">Autocatalytic cleavage</keyword>
<dbReference type="InterPro" id="IPR029055">
    <property type="entry name" value="Ntn_hydrolases_N"/>
</dbReference>